<organism evidence="2 3">
    <name type="scientific">Dysgonomonas macrotermitis</name>
    <dbReference type="NCBI Taxonomy" id="1346286"/>
    <lineage>
        <taxon>Bacteria</taxon>
        <taxon>Pseudomonadati</taxon>
        <taxon>Bacteroidota</taxon>
        <taxon>Bacteroidia</taxon>
        <taxon>Bacteroidales</taxon>
        <taxon>Dysgonomonadaceae</taxon>
        <taxon>Dysgonomonas</taxon>
    </lineage>
</organism>
<feature type="signal peptide" evidence="1">
    <location>
        <begin position="1"/>
        <end position="19"/>
    </location>
</feature>
<proteinExistence type="predicted"/>
<feature type="chain" id="PRO_5009911284" description="C1q domain-containing protein" evidence="1">
    <location>
        <begin position="20"/>
        <end position="242"/>
    </location>
</feature>
<dbReference type="OrthoDB" id="1345111at2"/>
<gene>
    <name evidence="2" type="ORF">SAMN05444362_1229</name>
</gene>
<dbReference type="AlphaFoldDB" id="A0A1M5J5W6"/>
<dbReference type="SUPFAM" id="SSF49842">
    <property type="entry name" value="TNF-like"/>
    <property type="match status" value="1"/>
</dbReference>
<name>A0A1M5J5W6_9BACT</name>
<evidence type="ECO:0008006" key="4">
    <source>
        <dbReference type="Google" id="ProtNLM"/>
    </source>
</evidence>
<evidence type="ECO:0000256" key="1">
    <source>
        <dbReference type="SAM" id="SignalP"/>
    </source>
</evidence>
<sequence length="242" mass="25678">MKKRLVSTLIAFMSITLLAYSQVGINTETPITALDINGDLRVVTVPTNTSSQNVLVLGTNNVVSQNTVANLMGSASGLKSFVRAAGGSSTSLISLATSILTSGWFQIAMPVEDFDINTDVTTRPNGDYNTGTYEFTAPVTGLYEIFVQFKTSTVVSASEVGVGIFKRNSGETAFTLIAEETFLSVNVSVLTINLDVSPPTRKTQTLVQLNAGDTIIFGAKVPLVSVTLVGGTSTYFTINQVR</sequence>
<dbReference type="EMBL" id="FQUC01000022">
    <property type="protein sequence ID" value="SHG35610.1"/>
    <property type="molecule type" value="Genomic_DNA"/>
</dbReference>
<accession>A0A1M5J5W6</accession>
<reference evidence="3" key="1">
    <citation type="submission" date="2016-11" db="EMBL/GenBank/DDBJ databases">
        <authorList>
            <person name="Varghese N."/>
            <person name="Submissions S."/>
        </authorList>
    </citation>
    <scope>NUCLEOTIDE SEQUENCE [LARGE SCALE GENOMIC DNA]</scope>
    <source>
        <strain evidence="3">DSM 27370</strain>
    </source>
</reference>
<evidence type="ECO:0000313" key="3">
    <source>
        <dbReference type="Proteomes" id="UP000184480"/>
    </source>
</evidence>
<evidence type="ECO:0000313" key="2">
    <source>
        <dbReference type="EMBL" id="SHG35610.1"/>
    </source>
</evidence>
<protein>
    <recommendedName>
        <fullName evidence="4">C1q domain-containing protein</fullName>
    </recommendedName>
</protein>
<dbReference type="InterPro" id="IPR008983">
    <property type="entry name" value="Tumour_necrosis_fac-like_dom"/>
</dbReference>
<keyword evidence="3" id="KW-1185">Reference proteome</keyword>
<dbReference type="Gene3D" id="2.60.120.40">
    <property type="match status" value="1"/>
</dbReference>
<keyword evidence="1" id="KW-0732">Signal</keyword>
<dbReference type="RefSeq" id="WP_062184593.1">
    <property type="nucleotide sequence ID" value="NZ_BBXL01000029.1"/>
</dbReference>
<dbReference type="Proteomes" id="UP000184480">
    <property type="component" value="Unassembled WGS sequence"/>
</dbReference>